<sequence>MIRIAALFAIPLGLLSACGSPGDTQATTPMTEGEAEALEDAASMLDEQRLDESGQDTDGTEFEGESE</sequence>
<feature type="region of interest" description="Disordered" evidence="1">
    <location>
        <begin position="44"/>
        <end position="67"/>
    </location>
</feature>
<reference evidence="2 3" key="1">
    <citation type="submission" date="2021-08" db="EMBL/GenBank/DDBJ databases">
        <title>Comparative Genomics Analysis of the Genus Qipengyuania Reveals Extensive Genetic Diversity and Metabolic Versatility, Including the Description of Fifteen Novel Species.</title>
        <authorList>
            <person name="Liu Y."/>
        </authorList>
    </citation>
    <scope>NUCLEOTIDE SEQUENCE [LARGE SCALE GENOMIC DNA]</scope>
    <source>
        <strain evidence="2 3">1NDH1</strain>
    </source>
</reference>
<dbReference type="PROSITE" id="PS51257">
    <property type="entry name" value="PROKAR_LIPOPROTEIN"/>
    <property type="match status" value="1"/>
</dbReference>
<evidence type="ECO:0000313" key="3">
    <source>
        <dbReference type="Proteomes" id="UP000824321"/>
    </source>
</evidence>
<organism evidence="2 3">
    <name type="scientific">Qipengyuania gelatinilytica</name>
    <dbReference type="NCBI Taxonomy" id="2867231"/>
    <lineage>
        <taxon>Bacteria</taxon>
        <taxon>Pseudomonadati</taxon>
        <taxon>Pseudomonadota</taxon>
        <taxon>Alphaproteobacteria</taxon>
        <taxon>Sphingomonadales</taxon>
        <taxon>Erythrobacteraceae</taxon>
        <taxon>Qipengyuania</taxon>
    </lineage>
</organism>
<feature type="compositionally biased region" description="Acidic residues" evidence="1">
    <location>
        <begin position="53"/>
        <end position="67"/>
    </location>
</feature>
<dbReference type="RefSeq" id="WP_221432130.1">
    <property type="nucleotide sequence ID" value="NZ_CP081294.1"/>
</dbReference>
<accession>A0ABX9A571</accession>
<proteinExistence type="predicted"/>
<dbReference type="EMBL" id="CP081294">
    <property type="protein sequence ID" value="QZD96410.1"/>
    <property type="molecule type" value="Genomic_DNA"/>
</dbReference>
<keyword evidence="3" id="KW-1185">Reference proteome</keyword>
<protein>
    <recommendedName>
        <fullName evidence="4">Secreted protein</fullName>
    </recommendedName>
</protein>
<evidence type="ECO:0008006" key="4">
    <source>
        <dbReference type="Google" id="ProtNLM"/>
    </source>
</evidence>
<evidence type="ECO:0000313" key="2">
    <source>
        <dbReference type="EMBL" id="QZD96410.1"/>
    </source>
</evidence>
<evidence type="ECO:0000256" key="1">
    <source>
        <dbReference type="SAM" id="MobiDB-lite"/>
    </source>
</evidence>
<gene>
    <name evidence="2" type="ORF">K3136_06960</name>
</gene>
<name>A0ABX9A571_9SPHN</name>
<dbReference type="Proteomes" id="UP000824321">
    <property type="component" value="Chromosome"/>
</dbReference>